<dbReference type="InterPro" id="IPR003593">
    <property type="entry name" value="AAA+_ATPase"/>
</dbReference>
<dbReference type="EMBL" id="JAALHA020000039">
    <property type="protein sequence ID" value="MDR9900778.1"/>
    <property type="molecule type" value="Genomic_DNA"/>
</dbReference>
<dbReference type="InterPro" id="IPR003959">
    <property type="entry name" value="ATPase_AAA_core"/>
</dbReference>
<dbReference type="Proteomes" id="UP000667802">
    <property type="component" value="Unassembled WGS sequence"/>
</dbReference>
<dbReference type="InterPro" id="IPR001270">
    <property type="entry name" value="ClpA/B"/>
</dbReference>
<dbReference type="RefSeq" id="WP_208350978.1">
    <property type="nucleotide sequence ID" value="NZ_JAALHA020000039.1"/>
</dbReference>
<protein>
    <submittedName>
        <fullName evidence="4">AAA family ATPase</fullName>
    </submittedName>
</protein>
<dbReference type="AlphaFoldDB" id="A0AAP5II58"/>
<dbReference type="InterPro" id="IPR050130">
    <property type="entry name" value="ClpA_ClpB"/>
</dbReference>
<evidence type="ECO:0000313" key="5">
    <source>
        <dbReference type="Proteomes" id="UP000667802"/>
    </source>
</evidence>
<dbReference type="SMART" id="SM00382">
    <property type="entry name" value="AAA"/>
    <property type="match status" value="2"/>
</dbReference>
<evidence type="ECO:0000259" key="3">
    <source>
        <dbReference type="SMART" id="SM00382"/>
    </source>
</evidence>
<dbReference type="Gene3D" id="3.40.50.300">
    <property type="entry name" value="P-loop containing nucleotide triphosphate hydrolases"/>
    <property type="match status" value="1"/>
</dbReference>
<evidence type="ECO:0000256" key="2">
    <source>
        <dbReference type="ARBA" id="ARBA00022840"/>
    </source>
</evidence>
<feature type="domain" description="AAA+ ATPase" evidence="3">
    <location>
        <begin position="191"/>
        <end position="306"/>
    </location>
</feature>
<gene>
    <name evidence="4" type="ORF">G7B40_040540</name>
</gene>
<dbReference type="InterPro" id="IPR027417">
    <property type="entry name" value="P-loop_NTPase"/>
</dbReference>
<evidence type="ECO:0000256" key="1">
    <source>
        <dbReference type="ARBA" id="ARBA00022741"/>
    </source>
</evidence>
<sequence>MSTQKFRELLQTTVNQANQKSPREIGTLAHLLIYCLQQNYLYQSKSSNGNNHISMVVNDLELEIKKYAIAPIQSQENKFLISYDLERAVSNYENFISNYSQQENLTDNVIYWLLKGDFNDKFLKLCRKICRDRGVDTLFLMPDFSGVKIADLGFGTLIDTEWLEKQSSLPLFGRQVDIDKHIGFLSLAIRQRRHYLLEGYRGVGKSVFLRELIKVSLERWQISGDQLLSNLRFILFEQKDFIYSEEDNRTRLTRLYQYLQVNPQLIPIFDSCEGLLNPALSVHEIFTSLFGGIFSTSGRTFVLVCRTEVALNSNLLEPIKSYTLSPLSPTVSLEIVSQKIEQLTSRYGIQCNFDTSKDEFCSLLINIASERYPGRFFPEIALHLVESTLNRAIHRTLYLKNPPLDKIVVADLWEHVAEEQSISTEILGKDPEEFYQKVQLNLKKQIIAQDAAVEKVCKVLQVMAKRPPRKAPRGRFLFVGPPGVGKTHLGRQLAIHLGLGDEAFFIFNMSEYSSESARTRFMGADPGYVGYRSTRTIYDLVRSRPSCVILLDEIDRADASIQDILLSILEGEGKDAEGKIVYFSQVIFIMTTNQGQEQVEEIYEKTSSVDNLSREKLADSFSDESLRKLILQGAVDETEVAMRNFLLEEINAVKNQFDEYQLQQDLSQDNREVVIERYIDLKNRYNRLEYVQKKTPLDRAFLDRIDFVIPFFPIKEPQYLTQILDLILERYGWKDCPHSIKDEIVTETLKPKQSIRSLERLVMRYLAESS</sequence>
<name>A0AAP5II58_9CYAN</name>
<dbReference type="GO" id="GO:0005524">
    <property type="term" value="F:ATP binding"/>
    <property type="evidence" value="ECO:0007669"/>
    <property type="project" value="UniProtKB-KW"/>
</dbReference>
<keyword evidence="1" id="KW-0547">Nucleotide-binding</keyword>
<dbReference type="PANTHER" id="PTHR11638">
    <property type="entry name" value="ATP-DEPENDENT CLP PROTEASE"/>
    <property type="match status" value="1"/>
</dbReference>
<dbReference type="SUPFAM" id="SSF52540">
    <property type="entry name" value="P-loop containing nucleoside triphosphate hydrolases"/>
    <property type="match status" value="2"/>
</dbReference>
<dbReference type="GO" id="GO:0016887">
    <property type="term" value="F:ATP hydrolysis activity"/>
    <property type="evidence" value="ECO:0007669"/>
    <property type="project" value="InterPro"/>
</dbReference>
<keyword evidence="2" id="KW-0067">ATP-binding</keyword>
<reference evidence="5" key="1">
    <citation type="journal article" date="2021" name="Science">
        <title>Hunting the eagle killer: A cyanobacterial neurotoxin causes vacuolar myelinopathy.</title>
        <authorList>
            <person name="Breinlinger S."/>
            <person name="Phillips T.J."/>
            <person name="Haram B.N."/>
            <person name="Mares J."/>
            <person name="Martinez Yerena J.A."/>
            <person name="Hrouzek P."/>
            <person name="Sobotka R."/>
            <person name="Henderson W.M."/>
            <person name="Schmieder P."/>
            <person name="Williams S.M."/>
            <person name="Lauderdale J.D."/>
            <person name="Wilde H.D."/>
            <person name="Gerrin W."/>
            <person name="Kust A."/>
            <person name="Washington J.W."/>
            <person name="Wagner C."/>
            <person name="Geier B."/>
            <person name="Liebeke M."/>
            <person name="Enke H."/>
            <person name="Niedermeyer T.H.J."/>
            <person name="Wilde S.B."/>
        </authorList>
    </citation>
    <scope>NUCLEOTIDE SEQUENCE [LARGE SCALE GENOMIC DNA]</scope>
    <source>
        <strain evidence="5">Thurmond2011</strain>
    </source>
</reference>
<proteinExistence type="predicted"/>
<feature type="domain" description="AAA+ ATPase" evidence="3">
    <location>
        <begin position="472"/>
        <end position="631"/>
    </location>
</feature>
<dbReference type="GO" id="GO:0005737">
    <property type="term" value="C:cytoplasm"/>
    <property type="evidence" value="ECO:0007669"/>
    <property type="project" value="TreeGrafter"/>
</dbReference>
<accession>A0AAP5II58</accession>
<dbReference type="PANTHER" id="PTHR11638:SF18">
    <property type="entry name" value="HEAT SHOCK PROTEIN 104"/>
    <property type="match status" value="1"/>
</dbReference>
<organism evidence="4 5">
    <name type="scientific">Aetokthonos hydrillicola Thurmond2011</name>
    <dbReference type="NCBI Taxonomy" id="2712845"/>
    <lineage>
        <taxon>Bacteria</taxon>
        <taxon>Bacillati</taxon>
        <taxon>Cyanobacteriota</taxon>
        <taxon>Cyanophyceae</taxon>
        <taxon>Nostocales</taxon>
        <taxon>Hapalosiphonaceae</taxon>
        <taxon>Aetokthonos</taxon>
    </lineage>
</organism>
<comment type="caution">
    <text evidence="4">The sequence shown here is derived from an EMBL/GenBank/DDBJ whole genome shotgun (WGS) entry which is preliminary data.</text>
</comment>
<keyword evidence="5" id="KW-1185">Reference proteome</keyword>
<dbReference type="PRINTS" id="PR00300">
    <property type="entry name" value="CLPPROTEASEA"/>
</dbReference>
<dbReference type="Pfam" id="PF07724">
    <property type="entry name" value="AAA_2"/>
    <property type="match status" value="1"/>
</dbReference>
<dbReference type="GO" id="GO:0034605">
    <property type="term" value="P:cellular response to heat"/>
    <property type="evidence" value="ECO:0007669"/>
    <property type="project" value="TreeGrafter"/>
</dbReference>
<evidence type="ECO:0000313" key="4">
    <source>
        <dbReference type="EMBL" id="MDR9900778.1"/>
    </source>
</evidence>